<evidence type="ECO:0000256" key="1">
    <source>
        <dbReference type="ARBA" id="ARBA00022614"/>
    </source>
</evidence>
<dbReference type="SUPFAM" id="SSF52047">
    <property type="entry name" value="RNI-like"/>
    <property type="match status" value="1"/>
</dbReference>
<evidence type="ECO:0000313" key="3">
    <source>
        <dbReference type="EMBL" id="MEQ2285872.1"/>
    </source>
</evidence>
<dbReference type="Gene3D" id="3.80.10.10">
    <property type="entry name" value="Ribonuclease Inhibitor"/>
    <property type="match status" value="1"/>
</dbReference>
<dbReference type="EMBL" id="JAHRIP010015128">
    <property type="protein sequence ID" value="MEQ2285872.1"/>
    <property type="molecule type" value="Genomic_DNA"/>
</dbReference>
<evidence type="ECO:0000313" key="4">
    <source>
        <dbReference type="Proteomes" id="UP001469553"/>
    </source>
</evidence>
<keyword evidence="1" id="KW-0433">Leucine-rich repeat</keyword>
<gene>
    <name evidence="3" type="ORF">AMECASPLE_036344</name>
</gene>
<feature type="non-terminal residue" evidence="3">
    <location>
        <position position="1"/>
    </location>
</feature>
<dbReference type="PANTHER" id="PTHR24106">
    <property type="entry name" value="NACHT, LRR AND CARD DOMAINS-CONTAINING"/>
    <property type="match status" value="1"/>
</dbReference>
<accession>A0ABV0XWV3</accession>
<keyword evidence="4" id="KW-1185">Reference proteome</keyword>
<dbReference type="InterPro" id="IPR051261">
    <property type="entry name" value="NLR"/>
</dbReference>
<sequence>LVGCTLSKPECEIVASALKSNPSHLTELEISEIYGWGSCGDSGIRHLCEILENSICKLKILRFVSLSK</sequence>
<organism evidence="3 4">
    <name type="scientific">Ameca splendens</name>
    <dbReference type="NCBI Taxonomy" id="208324"/>
    <lineage>
        <taxon>Eukaryota</taxon>
        <taxon>Metazoa</taxon>
        <taxon>Chordata</taxon>
        <taxon>Craniata</taxon>
        <taxon>Vertebrata</taxon>
        <taxon>Euteleostomi</taxon>
        <taxon>Actinopterygii</taxon>
        <taxon>Neopterygii</taxon>
        <taxon>Teleostei</taxon>
        <taxon>Neoteleostei</taxon>
        <taxon>Acanthomorphata</taxon>
        <taxon>Ovalentaria</taxon>
        <taxon>Atherinomorphae</taxon>
        <taxon>Cyprinodontiformes</taxon>
        <taxon>Goodeidae</taxon>
        <taxon>Ameca</taxon>
    </lineage>
</organism>
<dbReference type="InterPro" id="IPR032675">
    <property type="entry name" value="LRR_dom_sf"/>
</dbReference>
<keyword evidence="2" id="KW-0677">Repeat</keyword>
<comment type="caution">
    <text evidence="3">The sequence shown here is derived from an EMBL/GenBank/DDBJ whole genome shotgun (WGS) entry which is preliminary data.</text>
</comment>
<proteinExistence type="predicted"/>
<dbReference type="Proteomes" id="UP001469553">
    <property type="component" value="Unassembled WGS sequence"/>
</dbReference>
<evidence type="ECO:0000256" key="2">
    <source>
        <dbReference type="ARBA" id="ARBA00022737"/>
    </source>
</evidence>
<name>A0ABV0XWV3_9TELE</name>
<protein>
    <submittedName>
        <fullName evidence="3">Uncharacterized protein</fullName>
    </submittedName>
</protein>
<reference evidence="3 4" key="1">
    <citation type="submission" date="2021-06" db="EMBL/GenBank/DDBJ databases">
        <authorList>
            <person name="Palmer J.M."/>
        </authorList>
    </citation>
    <scope>NUCLEOTIDE SEQUENCE [LARGE SCALE GENOMIC DNA]</scope>
    <source>
        <strain evidence="3 4">AS_MEX2019</strain>
        <tissue evidence="3">Muscle</tissue>
    </source>
</reference>